<comment type="similarity">
    <text evidence="1">Belongs to the universal ribosomal protein uL5 family.</text>
</comment>
<comment type="caution">
    <text evidence="8">The sequence shown here is derived from an EMBL/GenBank/DDBJ whole genome shotgun (WGS) entry which is preliminary data.</text>
</comment>
<evidence type="ECO:0000313" key="8">
    <source>
        <dbReference type="EMBL" id="KAF4595016.1"/>
    </source>
</evidence>
<dbReference type="GO" id="GO:0003735">
    <property type="term" value="F:structural constituent of ribosome"/>
    <property type="evidence" value="ECO:0007669"/>
    <property type="project" value="InterPro"/>
</dbReference>
<evidence type="ECO:0000256" key="1">
    <source>
        <dbReference type="ARBA" id="ARBA00008553"/>
    </source>
</evidence>
<dbReference type="AlphaFoldDB" id="A0A8H4QCH6"/>
<feature type="domain" description="Large ribosomal subunit protein uL5 N-terminal" evidence="6">
    <location>
        <begin position="197"/>
        <end position="251"/>
    </location>
</feature>
<evidence type="ECO:0000256" key="5">
    <source>
        <dbReference type="SAM" id="MobiDB-lite"/>
    </source>
</evidence>
<dbReference type="GO" id="GO:0005840">
    <property type="term" value="C:ribosome"/>
    <property type="evidence" value="ECO:0007669"/>
    <property type="project" value="UniProtKB-KW"/>
</dbReference>
<proteinExistence type="inferred from homology"/>
<dbReference type="EMBL" id="JAACLJ010000001">
    <property type="protein sequence ID" value="KAF4595016.1"/>
    <property type="molecule type" value="Genomic_DNA"/>
</dbReference>
<keyword evidence="3" id="KW-0687">Ribonucleoprotein</keyword>
<dbReference type="GO" id="GO:1990904">
    <property type="term" value="C:ribonucleoprotein complex"/>
    <property type="evidence" value="ECO:0007669"/>
    <property type="project" value="UniProtKB-KW"/>
</dbReference>
<accession>A0A8H4QCH6</accession>
<dbReference type="InterPro" id="IPR022803">
    <property type="entry name" value="Ribosomal_uL5_dom_sf"/>
</dbReference>
<evidence type="ECO:0000313" key="9">
    <source>
        <dbReference type="Proteomes" id="UP000562929"/>
    </source>
</evidence>
<dbReference type="InterPro" id="IPR031310">
    <property type="entry name" value="Ribosomal_uL5_N"/>
</dbReference>
<dbReference type="Pfam" id="PF00673">
    <property type="entry name" value="Ribosomal_L5_C"/>
    <property type="match status" value="1"/>
</dbReference>
<keyword evidence="9" id="KW-1185">Reference proteome</keyword>
<dbReference type="Proteomes" id="UP000562929">
    <property type="component" value="Unassembled WGS sequence"/>
</dbReference>
<dbReference type="InterPro" id="IPR002132">
    <property type="entry name" value="Ribosomal_uL5"/>
</dbReference>
<evidence type="ECO:0000256" key="2">
    <source>
        <dbReference type="ARBA" id="ARBA00022980"/>
    </source>
</evidence>
<dbReference type="GO" id="GO:0006412">
    <property type="term" value="P:translation"/>
    <property type="evidence" value="ECO:0007669"/>
    <property type="project" value="InterPro"/>
</dbReference>
<name>A0A8H4QCH6_9HYPO</name>
<evidence type="ECO:0000256" key="3">
    <source>
        <dbReference type="ARBA" id="ARBA00023274"/>
    </source>
</evidence>
<dbReference type="Pfam" id="PF00281">
    <property type="entry name" value="Ribosomal_L5"/>
    <property type="match status" value="1"/>
</dbReference>
<feature type="region of interest" description="Disordered" evidence="5">
    <location>
        <begin position="40"/>
        <end position="59"/>
    </location>
</feature>
<reference evidence="8 9" key="1">
    <citation type="journal article" date="2020" name="G3 (Bethesda)">
        <title>Genetic Underpinnings of Host Manipulation by Ophiocordyceps as Revealed by Comparative Transcriptomics.</title>
        <authorList>
            <person name="Will I."/>
            <person name="Das B."/>
            <person name="Trinh T."/>
            <person name="Brachmann A."/>
            <person name="Ohm R.A."/>
            <person name="de Bekker C."/>
        </authorList>
    </citation>
    <scope>NUCLEOTIDE SEQUENCE [LARGE SCALE GENOMIC DNA]</scope>
    <source>
        <strain evidence="8 9">EC05</strain>
    </source>
</reference>
<feature type="domain" description="Large ribosomal subunit protein uL5 C-terminal" evidence="7">
    <location>
        <begin position="256"/>
        <end position="354"/>
    </location>
</feature>
<evidence type="ECO:0000259" key="7">
    <source>
        <dbReference type="Pfam" id="PF00673"/>
    </source>
</evidence>
<dbReference type="PANTHER" id="PTHR11994">
    <property type="entry name" value="60S RIBOSOMAL PROTEIN L11-RELATED"/>
    <property type="match status" value="1"/>
</dbReference>
<dbReference type="InterPro" id="IPR031309">
    <property type="entry name" value="Ribosomal_uL5_C"/>
</dbReference>
<dbReference type="FunFam" id="3.30.1440.10:FF:000001">
    <property type="entry name" value="50S ribosomal protein L5"/>
    <property type="match status" value="1"/>
</dbReference>
<dbReference type="OrthoDB" id="539541at2759"/>
<protein>
    <recommendedName>
        <fullName evidence="4">Large ribosomal subunit protein uL5m</fullName>
    </recommendedName>
</protein>
<organism evidence="8 9">
    <name type="scientific">Ophiocordyceps camponoti-floridani</name>
    <dbReference type="NCBI Taxonomy" id="2030778"/>
    <lineage>
        <taxon>Eukaryota</taxon>
        <taxon>Fungi</taxon>
        <taxon>Dikarya</taxon>
        <taxon>Ascomycota</taxon>
        <taxon>Pezizomycotina</taxon>
        <taxon>Sordariomycetes</taxon>
        <taxon>Hypocreomycetidae</taxon>
        <taxon>Hypocreales</taxon>
        <taxon>Ophiocordycipitaceae</taxon>
        <taxon>Ophiocordyceps</taxon>
    </lineage>
</organism>
<evidence type="ECO:0000259" key="6">
    <source>
        <dbReference type="Pfam" id="PF00281"/>
    </source>
</evidence>
<evidence type="ECO:0000256" key="4">
    <source>
        <dbReference type="ARBA" id="ARBA00040368"/>
    </source>
</evidence>
<dbReference type="Gene3D" id="3.30.1440.10">
    <property type="match status" value="1"/>
</dbReference>
<sequence length="371" mass="41272">MAAARDGYRLARAIGRHVRPQSPAITLVALRQASTASNAAAELSDLESTPTFTAPPPDRRLAERFDEANRMRWAAVGKREMRHLPGSRYQYHPPKFYRGPLHPIQPPKSSDPIARDFVPGPFNYPRIKHTHETTAAADMITLTYNHVAPGTVKPVSKKGVLRSWDDSSPYHVNRGLRSPRGTSSNRLRLLERNIAWHNVPELRAVTINAYSPNSGHDKEYLHVVRAVLQAITGRPPAITTIRKTVASWGIRKGNDAGAVVTLRSARAYEFVDKLVTLVLPKIKDWPGIKETSGDSSGNIALGLKPSQMMFFPEMEYNYDMYPVHMVPGCHIMIQTSATSDKQGRLLLGALGFPFTDKVETQSFKKPLKARG</sequence>
<gene>
    <name evidence="8" type="ORF">GQ602_000629</name>
</gene>
<dbReference type="SUPFAM" id="SSF55282">
    <property type="entry name" value="RL5-like"/>
    <property type="match status" value="1"/>
</dbReference>
<keyword evidence="2" id="KW-0689">Ribosomal protein</keyword>